<dbReference type="SUPFAM" id="SSF54695">
    <property type="entry name" value="POZ domain"/>
    <property type="match status" value="1"/>
</dbReference>
<dbReference type="Pfam" id="PF00415">
    <property type="entry name" value="RCC1"/>
    <property type="match status" value="1"/>
</dbReference>
<name>A0ABQ8ZE60_9EUKA</name>
<feature type="repeat" description="RCC1" evidence="2">
    <location>
        <begin position="303"/>
        <end position="356"/>
    </location>
</feature>
<reference evidence="5" key="1">
    <citation type="submission" date="2022-08" db="EMBL/GenBank/DDBJ databases">
        <title>Novel sulfate-reducing endosymbionts in the free-living metamonad Anaeramoeba.</title>
        <authorList>
            <person name="Jerlstrom-Hultqvist J."/>
            <person name="Cepicka I."/>
            <person name="Gallot-Lavallee L."/>
            <person name="Salas-Leiva D."/>
            <person name="Curtis B.A."/>
            <person name="Zahonova K."/>
            <person name="Pipaliya S."/>
            <person name="Dacks J."/>
            <person name="Roger A.J."/>
        </authorList>
    </citation>
    <scope>NUCLEOTIDE SEQUENCE</scope>
    <source>
        <strain evidence="5">Schooner1</strain>
    </source>
</reference>
<accession>A0ABQ8ZE60</accession>
<dbReference type="Gene3D" id="2.130.10.30">
    <property type="entry name" value="Regulator of chromosome condensation 1/beta-lactamase-inhibitor protein II"/>
    <property type="match status" value="2"/>
</dbReference>
<dbReference type="PROSITE" id="PS50097">
    <property type="entry name" value="BTB"/>
    <property type="match status" value="1"/>
</dbReference>
<dbReference type="InterPro" id="IPR009091">
    <property type="entry name" value="RCC1/BLIP-II"/>
</dbReference>
<feature type="compositionally biased region" description="Acidic residues" evidence="3">
    <location>
        <begin position="499"/>
        <end position="511"/>
    </location>
</feature>
<proteinExistence type="predicted"/>
<dbReference type="PANTHER" id="PTHR22872">
    <property type="entry name" value="BTK-BINDING PROTEIN-RELATED"/>
    <property type="match status" value="1"/>
</dbReference>
<dbReference type="Proteomes" id="UP001150062">
    <property type="component" value="Unassembled WGS sequence"/>
</dbReference>
<protein>
    <submittedName>
        <fullName evidence="5">Btk-binding protein-related</fullName>
    </submittedName>
</protein>
<feature type="repeat" description="RCC1" evidence="2">
    <location>
        <begin position="3"/>
        <end position="56"/>
    </location>
</feature>
<dbReference type="CDD" id="cd18186">
    <property type="entry name" value="BTB_POZ_ZBTB_KLHL-like"/>
    <property type="match status" value="1"/>
</dbReference>
<comment type="caution">
    <text evidence="5">The sequence shown here is derived from an EMBL/GenBank/DDBJ whole genome shotgun (WGS) entry which is preliminary data.</text>
</comment>
<evidence type="ECO:0000259" key="4">
    <source>
        <dbReference type="PROSITE" id="PS50097"/>
    </source>
</evidence>
<dbReference type="InterPro" id="IPR000408">
    <property type="entry name" value="Reg_chr_condens"/>
</dbReference>
<feature type="repeat" description="RCC1" evidence="2">
    <location>
        <begin position="198"/>
        <end position="250"/>
    </location>
</feature>
<organism evidence="5 6">
    <name type="scientific">Anaeramoeba flamelloides</name>
    <dbReference type="NCBI Taxonomy" id="1746091"/>
    <lineage>
        <taxon>Eukaryota</taxon>
        <taxon>Metamonada</taxon>
        <taxon>Anaeramoebidae</taxon>
        <taxon>Anaeramoeba</taxon>
    </lineage>
</organism>
<gene>
    <name evidence="5" type="ORF">M0813_11708</name>
</gene>
<keyword evidence="6" id="KW-1185">Reference proteome</keyword>
<keyword evidence="1" id="KW-0677">Repeat</keyword>
<evidence type="ECO:0000256" key="1">
    <source>
        <dbReference type="ARBA" id="ARBA00022737"/>
    </source>
</evidence>
<dbReference type="SUPFAM" id="SSF50985">
    <property type="entry name" value="RCC1/BLIP-II"/>
    <property type="match status" value="1"/>
</dbReference>
<dbReference type="InterPro" id="IPR051625">
    <property type="entry name" value="Signaling_Regulatory_Domain"/>
</dbReference>
<sequence>MSSLIFGWGLNQNKILTYPKKKTILHKPTLLTYFKNFKGIQNIACGTIRSIYLSKEGKFASFSRALLRRDFKLYDIKFVACSGEHFLIQNSKDELYVIGLNNFGQLGLENYRQRKTFQKQIFFEEHKIELKKIVFGKFSSYFLSKENGDFYGCGSNLNGELGLKYETVRVVSPRLLQSNIFNIFSGKGSKFVFILNKKGLFATGRNNCGQLGIGSERLKFFSFTKVPIPEEYTIVEIIGGANHTLLLALDGEFKQRFLASGTKFKCGLGENCFSFKEFTFFADKPIKQFDCGELHSMVLTQDSKLYVWGNSDYGQLGLGELTDKMTPTQLYIEELQNVKNLKIHAGSFSSFIWQESIDEIQEDFLNLFQNEYCWDLELCGFKVHKILVEHRLNSNLKKINKVLSNYSKSEIEILLYWVYSGSSDDIEILKQICLNFEIEDPLSKHLVDDLNELFESKKSADFVLKINETIKTGKKKKNMILNVHKKKNKNKNKNKNELEDNSSDNNENEDENDKKHIKEILLHKFVLCARSELFRGYFLTYNDQKNSDSDSVLDYSGKSFQSIQIFMQFLYTSKLKIENNSNRKLLFSELSDAHQYYQINTKSNYLEKLESLKLLNVLKNKIIK</sequence>
<evidence type="ECO:0000313" key="5">
    <source>
        <dbReference type="EMBL" id="KAJ6255168.1"/>
    </source>
</evidence>
<dbReference type="Gene3D" id="3.30.710.10">
    <property type="entry name" value="Potassium Channel Kv1.1, Chain A"/>
    <property type="match status" value="1"/>
</dbReference>
<dbReference type="Pfam" id="PF13540">
    <property type="entry name" value="RCC1_2"/>
    <property type="match status" value="1"/>
</dbReference>
<dbReference type="InterPro" id="IPR011333">
    <property type="entry name" value="SKP1/BTB/POZ_sf"/>
</dbReference>
<dbReference type="EMBL" id="JAOAOG010000012">
    <property type="protein sequence ID" value="KAJ6255168.1"/>
    <property type="molecule type" value="Genomic_DNA"/>
</dbReference>
<feature type="compositionally biased region" description="Basic residues" evidence="3">
    <location>
        <begin position="484"/>
        <end position="493"/>
    </location>
</feature>
<dbReference type="PROSITE" id="PS50012">
    <property type="entry name" value="RCC1_3"/>
    <property type="match status" value="3"/>
</dbReference>
<evidence type="ECO:0000256" key="3">
    <source>
        <dbReference type="SAM" id="MobiDB-lite"/>
    </source>
</evidence>
<evidence type="ECO:0000313" key="6">
    <source>
        <dbReference type="Proteomes" id="UP001150062"/>
    </source>
</evidence>
<dbReference type="Pfam" id="PF00651">
    <property type="entry name" value="BTB"/>
    <property type="match status" value="1"/>
</dbReference>
<feature type="domain" description="BTB" evidence="4">
    <location>
        <begin position="518"/>
        <end position="579"/>
    </location>
</feature>
<evidence type="ECO:0000256" key="2">
    <source>
        <dbReference type="PROSITE-ProRule" id="PRU00235"/>
    </source>
</evidence>
<dbReference type="InterPro" id="IPR000210">
    <property type="entry name" value="BTB/POZ_dom"/>
</dbReference>
<feature type="region of interest" description="Disordered" evidence="3">
    <location>
        <begin position="484"/>
        <end position="511"/>
    </location>
</feature>